<organism evidence="1 3">
    <name type="scientific">Haladaptatus paucihalophilus DX253</name>
    <dbReference type="NCBI Taxonomy" id="797209"/>
    <lineage>
        <taxon>Archaea</taxon>
        <taxon>Methanobacteriati</taxon>
        <taxon>Methanobacteriota</taxon>
        <taxon>Stenosarchaea group</taxon>
        <taxon>Halobacteria</taxon>
        <taxon>Halobacteriales</taxon>
        <taxon>Haladaptataceae</taxon>
        <taxon>Haladaptatus</taxon>
    </lineage>
</organism>
<dbReference type="Gene3D" id="3.60.60.10">
    <property type="entry name" value="Penicillin V Acylase, Chain A"/>
    <property type="match status" value="1"/>
</dbReference>
<name>E7QWW0_HALPU</name>
<dbReference type="Proteomes" id="UP000184203">
    <property type="component" value="Unassembled WGS sequence"/>
</dbReference>
<reference evidence="1 3" key="1">
    <citation type="journal article" date="2014" name="ISME J.">
        <title>Trehalose/2-sulfotrehalose biosynthesis and glycine-betaine uptake are widely spread mechanisms for osmoadaptation in the Halobacteriales.</title>
        <authorList>
            <person name="Youssef N.H."/>
            <person name="Savage-Ashlock K.N."/>
            <person name="McCully A.L."/>
            <person name="Luedtke B."/>
            <person name="Shaw E.I."/>
            <person name="Hoff W.D."/>
            <person name="Elshahed M.S."/>
        </authorList>
    </citation>
    <scope>NUCLEOTIDE SEQUENCE [LARGE SCALE GENOMIC DNA]</scope>
    <source>
        <strain evidence="1 3">DX253</strain>
    </source>
</reference>
<dbReference type="PANTHER" id="PTHR17985:SF8">
    <property type="entry name" value="TRANSPORT AND GOLGI ORGANIZATION PROTEIN 2 HOMOLOG"/>
    <property type="match status" value="1"/>
</dbReference>
<evidence type="ECO:0000313" key="2">
    <source>
        <dbReference type="EMBL" id="SHK21730.1"/>
    </source>
</evidence>
<evidence type="ECO:0000313" key="3">
    <source>
        <dbReference type="Proteomes" id="UP000003751"/>
    </source>
</evidence>
<dbReference type="EMBL" id="FRAN01000001">
    <property type="protein sequence ID" value="SHK21730.1"/>
    <property type="molecule type" value="Genomic_DNA"/>
</dbReference>
<dbReference type="STRING" id="797209.GCA_000376445_03138"/>
<keyword evidence="4" id="KW-1185">Reference proteome</keyword>
<accession>E7QWW0</accession>
<proteinExistence type="predicted"/>
<evidence type="ECO:0000313" key="1">
    <source>
        <dbReference type="EMBL" id="EFW90763.1"/>
    </source>
</evidence>
<dbReference type="PANTHER" id="PTHR17985">
    <property type="entry name" value="SER/THR-RICH PROTEIN T10 IN DGCR REGION"/>
    <property type="match status" value="1"/>
</dbReference>
<dbReference type="eggNOG" id="arCOG06429">
    <property type="taxonomic scope" value="Archaea"/>
</dbReference>
<evidence type="ECO:0000313" key="4">
    <source>
        <dbReference type="Proteomes" id="UP000184203"/>
    </source>
</evidence>
<dbReference type="EMBL" id="AEMG01000019">
    <property type="protein sequence ID" value="EFW90763.1"/>
    <property type="molecule type" value="Genomic_DNA"/>
</dbReference>
<reference evidence="4" key="3">
    <citation type="submission" date="2016-11" db="EMBL/GenBank/DDBJ databases">
        <authorList>
            <person name="Varghese N."/>
            <person name="Submissions S."/>
        </authorList>
    </citation>
    <scope>NUCLEOTIDE SEQUENCE [LARGE SCALE GENOMIC DNA]</scope>
    <source>
        <strain evidence="4">DX253</strain>
    </source>
</reference>
<dbReference type="OrthoDB" id="312503at2157"/>
<sequence>MCTLIVAWRVFEDAPVVAAANRDEALGRPSRPPGVLDRNPTVVAPQDEEAGGTWIGYNDRGLFVGVTNRWVELEGERSRGLLVRDALSHESAASAREFVVNELDERTYAGFNLLLADSTEATLFEWDGTLEMTRLDPGVHVVVNRGFDDAAPKSERILSLAATNPDDPPSLADWRERAKSVLRNHEVEACVHGDGYGTRSSSIVTLFEDGSGTYEFADGPPCETSYDNAEGHI</sequence>
<gene>
    <name evidence="2" type="ORF">SAMN05444342_0980</name>
    <name evidence="1" type="ORF">ZOD2009_16493</name>
</gene>
<dbReference type="InterPro" id="IPR008551">
    <property type="entry name" value="TANGO2"/>
</dbReference>
<dbReference type="RefSeq" id="WP_007981632.1">
    <property type="nucleotide sequence ID" value="NZ_AEMG01000019.1"/>
</dbReference>
<dbReference type="PATRIC" id="fig|797209.4.peg.3221"/>
<dbReference type="Proteomes" id="UP000003751">
    <property type="component" value="Unassembled WGS sequence"/>
</dbReference>
<dbReference type="AlphaFoldDB" id="E7QWW0"/>
<reference evidence="2" key="2">
    <citation type="submission" date="2016-11" db="EMBL/GenBank/DDBJ databases">
        <authorList>
            <person name="Jaros S."/>
            <person name="Januszkiewicz K."/>
            <person name="Wedrychowicz H."/>
        </authorList>
    </citation>
    <scope>NUCLEOTIDE SEQUENCE [LARGE SCALE GENOMIC DNA]</scope>
    <source>
        <strain evidence="2">DX253</strain>
    </source>
</reference>
<dbReference type="Pfam" id="PF05742">
    <property type="entry name" value="TANGO2"/>
    <property type="match status" value="1"/>
</dbReference>
<protein>
    <submittedName>
        <fullName evidence="2">Uncharacterized conserved protein, contains NRDE domain</fullName>
    </submittedName>
</protein>